<feature type="transmembrane region" description="Helical" evidence="5">
    <location>
        <begin position="474"/>
        <end position="493"/>
    </location>
</feature>
<keyword evidence="5" id="KW-0472">Membrane</keyword>
<keyword evidence="3" id="KW-0862">Zinc</keyword>
<feature type="region of interest" description="Disordered" evidence="4">
    <location>
        <begin position="85"/>
        <end position="136"/>
    </location>
</feature>
<keyword evidence="2" id="KW-0863">Zinc-finger</keyword>
<name>A0ABQ8L5B1_LABRO</name>
<evidence type="ECO:0000256" key="4">
    <source>
        <dbReference type="SAM" id="MobiDB-lite"/>
    </source>
</evidence>
<feature type="transmembrane region" description="Helical" evidence="5">
    <location>
        <begin position="499"/>
        <end position="519"/>
    </location>
</feature>
<feature type="compositionally biased region" description="Pro residues" evidence="4">
    <location>
        <begin position="282"/>
        <end position="303"/>
    </location>
</feature>
<organism evidence="6 7">
    <name type="scientific">Labeo rohita</name>
    <name type="common">Indian major carp</name>
    <name type="synonym">Cyprinus rohita</name>
    <dbReference type="NCBI Taxonomy" id="84645"/>
    <lineage>
        <taxon>Eukaryota</taxon>
        <taxon>Metazoa</taxon>
        <taxon>Chordata</taxon>
        <taxon>Craniata</taxon>
        <taxon>Vertebrata</taxon>
        <taxon>Euteleostomi</taxon>
        <taxon>Actinopterygii</taxon>
        <taxon>Neopterygii</taxon>
        <taxon>Teleostei</taxon>
        <taxon>Ostariophysi</taxon>
        <taxon>Cypriniformes</taxon>
        <taxon>Cyprinidae</taxon>
        <taxon>Labeoninae</taxon>
        <taxon>Labeonini</taxon>
        <taxon>Labeo</taxon>
    </lineage>
</organism>
<feature type="region of interest" description="Disordered" evidence="4">
    <location>
        <begin position="689"/>
        <end position="709"/>
    </location>
</feature>
<comment type="caution">
    <text evidence="6">The sequence shown here is derived from an EMBL/GenBank/DDBJ whole genome shotgun (WGS) entry which is preliminary data.</text>
</comment>
<feature type="compositionally biased region" description="Low complexity" evidence="4">
    <location>
        <begin position="304"/>
        <end position="317"/>
    </location>
</feature>
<keyword evidence="1" id="KW-0479">Metal-binding</keyword>
<dbReference type="PANTHER" id="PTHR25465:SF5">
    <property type="entry name" value="E3 UBIQUITIN_ISG15 LIGASE TRIM25-RELATED"/>
    <property type="match status" value="1"/>
</dbReference>
<feature type="compositionally biased region" description="Pro residues" evidence="4">
    <location>
        <begin position="353"/>
        <end position="367"/>
    </location>
</feature>
<dbReference type="SUPFAM" id="SSF49899">
    <property type="entry name" value="Concanavalin A-like lectins/glucanases"/>
    <property type="match status" value="1"/>
</dbReference>
<dbReference type="InterPro" id="IPR051051">
    <property type="entry name" value="E3_ubiq-ligase_TRIM/RNF"/>
</dbReference>
<dbReference type="InterPro" id="IPR013320">
    <property type="entry name" value="ConA-like_dom_sf"/>
</dbReference>
<accession>A0ABQ8L5B1</accession>
<evidence type="ECO:0000313" key="6">
    <source>
        <dbReference type="EMBL" id="KAI2644891.1"/>
    </source>
</evidence>
<gene>
    <name evidence="6" type="ORF">H4Q32_030935</name>
</gene>
<dbReference type="Gene3D" id="2.60.120.920">
    <property type="match status" value="1"/>
</dbReference>
<proteinExistence type="predicted"/>
<evidence type="ECO:0000256" key="1">
    <source>
        <dbReference type="ARBA" id="ARBA00022723"/>
    </source>
</evidence>
<evidence type="ECO:0000256" key="2">
    <source>
        <dbReference type="ARBA" id="ARBA00022771"/>
    </source>
</evidence>
<dbReference type="PANTHER" id="PTHR25465">
    <property type="entry name" value="B-BOX DOMAIN CONTAINING"/>
    <property type="match status" value="1"/>
</dbReference>
<reference evidence="6 7" key="1">
    <citation type="submission" date="2022-01" db="EMBL/GenBank/DDBJ databases">
        <title>A high-quality chromosome-level genome assembly of rohu carp, Labeo rohita.</title>
        <authorList>
            <person name="Arick M.A. II"/>
            <person name="Hsu C.-Y."/>
            <person name="Magbanua Z."/>
            <person name="Pechanova O."/>
            <person name="Grover C."/>
            <person name="Miller E."/>
            <person name="Thrash A."/>
            <person name="Ezzel L."/>
            <person name="Alam S."/>
            <person name="Benzie J."/>
            <person name="Hamilton M."/>
            <person name="Karsi A."/>
            <person name="Lawrence M.L."/>
            <person name="Peterson D.G."/>
        </authorList>
    </citation>
    <scope>NUCLEOTIDE SEQUENCE [LARGE SCALE GENOMIC DNA]</scope>
    <source>
        <strain evidence="7">BAU-BD-2019</strain>
        <tissue evidence="6">Blood</tissue>
    </source>
</reference>
<feature type="compositionally biased region" description="Pro residues" evidence="4">
    <location>
        <begin position="318"/>
        <end position="339"/>
    </location>
</feature>
<feature type="region of interest" description="Disordered" evidence="4">
    <location>
        <begin position="247"/>
        <end position="367"/>
    </location>
</feature>
<keyword evidence="5" id="KW-0812">Transmembrane</keyword>
<dbReference type="Proteomes" id="UP000830375">
    <property type="component" value="Unassembled WGS sequence"/>
</dbReference>
<keyword evidence="5" id="KW-1133">Transmembrane helix</keyword>
<feature type="compositionally biased region" description="Acidic residues" evidence="4">
    <location>
        <begin position="105"/>
        <end position="115"/>
    </location>
</feature>
<feature type="compositionally biased region" description="Pro residues" evidence="4">
    <location>
        <begin position="255"/>
        <end position="275"/>
    </location>
</feature>
<evidence type="ECO:0000256" key="3">
    <source>
        <dbReference type="ARBA" id="ARBA00022833"/>
    </source>
</evidence>
<evidence type="ECO:0000256" key="5">
    <source>
        <dbReference type="SAM" id="Phobius"/>
    </source>
</evidence>
<dbReference type="InterPro" id="IPR043136">
    <property type="entry name" value="B30.2/SPRY_sf"/>
</dbReference>
<dbReference type="EMBL" id="JACTAM010002399">
    <property type="protein sequence ID" value="KAI2644891.1"/>
    <property type="molecule type" value="Genomic_DNA"/>
</dbReference>
<evidence type="ECO:0000313" key="7">
    <source>
        <dbReference type="Proteomes" id="UP000830375"/>
    </source>
</evidence>
<keyword evidence="7" id="KW-1185">Reference proteome</keyword>
<sequence>MDPAVQIIILEQGNRSLEDHTRDFVQLIPLTHYPDSCLCTFYRVGLNITIKAQLSGEGPRESIADYIEWVLASCRSSWTIDFVKEDVSPTPDPEPSQPSPRQAELEPEPTADEEPEPRATEPEPDTSDQVREPDITSAKVECCVEQERAMESPAHCTTAGGEIELNSGDLMDFFTEVLETHSGDLIDFSTEISTCYDHPVCLEFPPTHPLLSTSMSVWPPLSPDSPSAHPQPTTCAVGSPRVCQLSSASWLEDPSAPPPASESRTPPRPSDPAAPPRLSAPSSPPAPVGPPAPPGSLVPPAPPWSVVVPPSPQDSTPPALPRRSVPPAPLGSSLPPAPPQSSVAPAPQRTSGAPPPPQSLEPWAPPWPSGSSVSPWIFGSPSPPRAPLPAAPPLSVGPLESATLPPPWLLPPSAPLWVLIMAAVWVCLSLSCSGSLLFPPWLLPPSSPPWTLLTLVCVPLPGSRPPPKPPPTWTLYRCCFFTPFCLFFVVVYGASSLSVFNVVGGYYVCGYSCLFLLVLPKDYNACFLTLDANTKLILSEENRNVTNLDKKHINRCILIIHTDLMCIVRCCVERVCVDAVTERLTGVDVFISVSYKSISRKGRGDEYSFRHNKIQTDLPVKPIISRIGVYVDVSAATLFFYSVSDTMSLIHTEQITFTQSLYPGFWILSGSTGRVLRLAALHVRRRKDSVKRKDRGSDSEEFTGGGEGRSKMMRREDEYKIILMFETMGEMSNPMRLTKMRY</sequence>
<protein>
    <submittedName>
        <fullName evidence="6">Tripartite motif-containing protein 16</fullName>
    </submittedName>
</protein>